<dbReference type="InterPro" id="IPR050708">
    <property type="entry name" value="T6SS_VgrG/RHS"/>
</dbReference>
<evidence type="ECO:0000313" key="3">
    <source>
        <dbReference type="EMBL" id="MBB5081894.1"/>
    </source>
</evidence>
<keyword evidence="1" id="KW-0677">Repeat</keyword>
<accession>A0A7W8EJQ1</accession>
<dbReference type="InterPro" id="IPR006530">
    <property type="entry name" value="YD"/>
</dbReference>
<gene>
    <name evidence="3" type="ORF">HNR40_007389</name>
</gene>
<dbReference type="Pfam" id="PF25023">
    <property type="entry name" value="TEN_YD-shell"/>
    <property type="match status" value="1"/>
</dbReference>
<proteinExistence type="predicted"/>
<protein>
    <submittedName>
        <fullName evidence="3">RHS repeat-associated protein</fullName>
    </submittedName>
</protein>
<dbReference type="InterPro" id="IPR056823">
    <property type="entry name" value="TEN-like_YD-shell"/>
</dbReference>
<dbReference type="Gene3D" id="2.180.10.10">
    <property type="entry name" value="RHS repeat-associated core"/>
    <property type="match status" value="4"/>
</dbReference>
<dbReference type="PANTHER" id="PTHR32305">
    <property type="match status" value="1"/>
</dbReference>
<dbReference type="NCBIfam" id="TIGR01643">
    <property type="entry name" value="YD_repeat_2x"/>
    <property type="match status" value="7"/>
</dbReference>
<evidence type="ECO:0000313" key="4">
    <source>
        <dbReference type="Proteomes" id="UP000568380"/>
    </source>
</evidence>
<dbReference type="NCBIfam" id="TIGR03696">
    <property type="entry name" value="Rhs_assc_core"/>
    <property type="match status" value="1"/>
</dbReference>
<dbReference type="Proteomes" id="UP000568380">
    <property type="component" value="Unassembled WGS sequence"/>
</dbReference>
<dbReference type="PANTHER" id="PTHR32305:SF15">
    <property type="entry name" value="PROTEIN RHSA-RELATED"/>
    <property type="match status" value="1"/>
</dbReference>
<organism evidence="3 4">
    <name type="scientific">Nonomuraea endophytica</name>
    <dbReference type="NCBI Taxonomy" id="714136"/>
    <lineage>
        <taxon>Bacteria</taxon>
        <taxon>Bacillati</taxon>
        <taxon>Actinomycetota</taxon>
        <taxon>Actinomycetes</taxon>
        <taxon>Streptosporangiales</taxon>
        <taxon>Streptosporangiaceae</taxon>
        <taxon>Nonomuraea</taxon>
    </lineage>
</organism>
<sequence>MVAKLGYDTLGRLSSKGEVSQAHPDGVTTTYTYDQLGRPLTQTEPGIKNEVTGVTHTKRVTLAYDADGNKLSEKVADLTGGDATRETIYTYNGHGKTETITGPEGGIVRQTWNAHGQPATITDARGTVSVNGYSKRAELISRTVQGWTGSPVNPQPAQNVVLESLSYDPGGRLAARVDAMNRKTTYTYWDDNRPSQTIADDAKLNSSTTPRDVVLDAREYDPVGSLTKQVTGGGITTTVFDYDAASRLITQVVDPAALERVTAFTYDANGNTLKATRAGAGTARTESTEYAYNKLNQPTRETVENGAQDLVSTLTYDDRGLTTAVTDPRGNVSGATAADFTTTMRYDALGRLVDATGPQVTVEKAGTSTSAKPTTRIGYDTFGTETHKTDAEGRTVTSVFDKAGRLTSQIAPSYTPPGGTAVTPATSHTYDASGQLIKTTDPRGNVRSVDYDQLGRQVRITDPAPAGQPAGQSVIEYDLAGEKLATVDPTGARTEATYDDLGRTITTTQVERKPTAAAYTTRLEYNDAGVLTKQIAPGNRTTGFVPNAAGEVVSQTDPALNKTVLAYDLAGRLIKTTDPEGNAAVAEYDLAGRQIAAKDLNASGAVVRSASTTYDGANNPISATSPEGRVAKQTYDALNRVTSLIEPVTASESITTTFGYDASGARTRLTDGRGNATWTSYNSLGLAETVTEPSTAAHPNLADRTWISIYDQAGNSIAAQLPGGVRIDRTFDHLNRLTKETGTGGGAATAERTISYDLAGRATAMGNLSVDYNDRGLPLGIKRDTVQQTSYVYDELGNPAQRVDAAGTATFTWDNVGRLATAVDPVTGRTLTYGYDKSSRLKTTTGKTSTGAVSDSQTHTYDAVDRLETQTLKNGTGTQLAKITYGWDKDDNLTTKTTAGTAGAGTNTYTYDHAGRLTSWTAPGGTKTDYGWDASGNRTKAGTKTFTYDERNRLMSGDGVDYTYTPRGTQATETKAGATTQLTFDAFDRLIADGDSLYNYDALDRVTSRTRGTAKQTFAYSGLGNDLATIADTSGGIQAKYGRDPFGELLGLQEGTSPAVGAFTDLHRDLVATFTTTALATSTAYDPFGAVTTQTGPKPNLGYQSEYTDPDTGKTNMHARWYQPGTGTFTSRDTATLNPSPSVQANRYTYANASPLTGIDPTGHASESTGLEYGYSGNPCGISSPIQRCGGHAGNGQIMPIGGSVGSDGGATACSGAALDICGAADFSSVMEIDPEWYYANFVEPTLPSFDEEEARRIGAMTNGMPAPPGFWDKSAKERAEFTALASWVNFLNPSITEEELLGTTTQAAAGALSRPGQSAKRPSYWDAFIFLQNHKKQIERAANFYKVDKIYLTAVLIYELNRLETKMYAISPYVATGITSATKGKNGSYGLAQLEPSKLKLAHMHVFKKGISTQEAIRWVIKDPFGAAAAYMKYLKDTVKVTFKDGSSRGITWAETAVAYCGCSGVTIQASNGKFVDTKFTDWISSGADRPRTTDGEEARTRWRAMHGGWAETAALKLWY</sequence>
<name>A0A7W8EJQ1_9ACTN</name>
<feature type="domain" description="Teneurin-like YD-shell" evidence="2">
    <location>
        <begin position="857"/>
        <end position="1154"/>
    </location>
</feature>
<dbReference type="Pfam" id="PF05593">
    <property type="entry name" value="RHS_repeat"/>
    <property type="match status" value="5"/>
</dbReference>
<dbReference type="RefSeq" id="WP_184969658.1">
    <property type="nucleotide sequence ID" value="NZ_JACHIN010000012.1"/>
</dbReference>
<keyword evidence="4" id="KW-1185">Reference proteome</keyword>
<evidence type="ECO:0000259" key="2">
    <source>
        <dbReference type="Pfam" id="PF25023"/>
    </source>
</evidence>
<reference evidence="3 4" key="1">
    <citation type="submission" date="2020-08" db="EMBL/GenBank/DDBJ databases">
        <title>Genomic Encyclopedia of Type Strains, Phase IV (KMG-IV): sequencing the most valuable type-strain genomes for metagenomic binning, comparative biology and taxonomic classification.</title>
        <authorList>
            <person name="Goeker M."/>
        </authorList>
    </citation>
    <scope>NUCLEOTIDE SEQUENCE [LARGE SCALE GENOMIC DNA]</scope>
    <source>
        <strain evidence="3 4">DSM 45385</strain>
    </source>
</reference>
<dbReference type="InterPro" id="IPR031325">
    <property type="entry name" value="RHS_repeat"/>
</dbReference>
<dbReference type="InterPro" id="IPR022385">
    <property type="entry name" value="Rhs_assc_core"/>
</dbReference>
<dbReference type="EMBL" id="JACHIN010000012">
    <property type="protein sequence ID" value="MBB5081894.1"/>
    <property type="molecule type" value="Genomic_DNA"/>
</dbReference>
<evidence type="ECO:0000256" key="1">
    <source>
        <dbReference type="ARBA" id="ARBA00022737"/>
    </source>
</evidence>
<comment type="caution">
    <text evidence="3">The sequence shown here is derived from an EMBL/GenBank/DDBJ whole genome shotgun (WGS) entry which is preliminary data.</text>
</comment>